<name>A0A1R3H8M5_9ROSI</name>
<reference evidence="2" key="1">
    <citation type="submission" date="2013-09" db="EMBL/GenBank/DDBJ databases">
        <title>Corchorus olitorius genome sequencing.</title>
        <authorList>
            <person name="Alam M."/>
            <person name="Haque M.S."/>
            <person name="Islam M.S."/>
            <person name="Emdad E.M."/>
            <person name="Islam M.M."/>
            <person name="Ahmed B."/>
            <person name="Halim A."/>
            <person name="Hossen Q.M.M."/>
            <person name="Hossain M.Z."/>
            <person name="Ahmed R."/>
            <person name="Khan M.M."/>
            <person name="Islam R."/>
            <person name="Rashid M.M."/>
            <person name="Khan S.A."/>
            <person name="Rahman M.S."/>
            <person name="Alam M."/>
            <person name="Yahiya A.S."/>
            <person name="Khan M.S."/>
            <person name="Azam M.S."/>
            <person name="Haque T."/>
            <person name="Lashkar M.Z.H."/>
            <person name="Akhand A.I."/>
            <person name="Morshed G."/>
            <person name="Roy S."/>
            <person name="Uddin K.S."/>
            <person name="Rabeya T."/>
            <person name="Hossain A.S."/>
            <person name="Chowdhury A."/>
            <person name="Snigdha A.R."/>
            <person name="Mortoza M.S."/>
            <person name="Matin S.A."/>
            <person name="Hoque S.M.E."/>
            <person name="Islam M.K."/>
            <person name="Roy D.K."/>
            <person name="Haider R."/>
            <person name="Moosa M.M."/>
            <person name="Elias S.M."/>
            <person name="Hasan A.M."/>
            <person name="Jahan S."/>
            <person name="Shafiuddin M."/>
            <person name="Mahmood N."/>
            <person name="Shommy N.S."/>
        </authorList>
    </citation>
    <scope>NUCLEOTIDE SEQUENCE [LARGE SCALE GENOMIC DNA]</scope>
    <source>
        <strain evidence="2">cv. O-4</strain>
    </source>
</reference>
<gene>
    <name evidence="1" type="ORF">COLO4_30420</name>
</gene>
<accession>A0A1R3H8M5</accession>
<comment type="caution">
    <text evidence="1">The sequence shown here is derived from an EMBL/GenBank/DDBJ whole genome shotgun (WGS) entry which is preliminary data.</text>
</comment>
<protein>
    <submittedName>
        <fullName evidence="1">Uncharacterized protein</fullName>
    </submittedName>
</protein>
<evidence type="ECO:0000313" key="1">
    <source>
        <dbReference type="EMBL" id="OMO66695.1"/>
    </source>
</evidence>
<proteinExistence type="predicted"/>
<dbReference type="Proteomes" id="UP000187203">
    <property type="component" value="Unassembled WGS sequence"/>
</dbReference>
<dbReference type="AlphaFoldDB" id="A0A1R3H8M5"/>
<evidence type="ECO:0000313" key="2">
    <source>
        <dbReference type="Proteomes" id="UP000187203"/>
    </source>
</evidence>
<dbReference type="EMBL" id="AWUE01020728">
    <property type="protein sequence ID" value="OMO66695.1"/>
    <property type="molecule type" value="Genomic_DNA"/>
</dbReference>
<keyword evidence="2" id="KW-1185">Reference proteome</keyword>
<organism evidence="1 2">
    <name type="scientific">Corchorus olitorius</name>
    <dbReference type="NCBI Taxonomy" id="93759"/>
    <lineage>
        <taxon>Eukaryota</taxon>
        <taxon>Viridiplantae</taxon>
        <taxon>Streptophyta</taxon>
        <taxon>Embryophyta</taxon>
        <taxon>Tracheophyta</taxon>
        <taxon>Spermatophyta</taxon>
        <taxon>Magnoliopsida</taxon>
        <taxon>eudicotyledons</taxon>
        <taxon>Gunneridae</taxon>
        <taxon>Pentapetalae</taxon>
        <taxon>rosids</taxon>
        <taxon>malvids</taxon>
        <taxon>Malvales</taxon>
        <taxon>Malvaceae</taxon>
        <taxon>Grewioideae</taxon>
        <taxon>Apeibeae</taxon>
        <taxon>Corchorus</taxon>
    </lineage>
</organism>
<sequence length="36" mass="4260">MNNSIWKIRPSLHQCITIKIIQPLLYITEEGEHRAI</sequence>